<keyword evidence="1" id="KW-0614">Plasmid</keyword>
<organism evidence="1">
    <name type="scientific">Polaromonas hydrogenivorans</name>
    <dbReference type="NCBI Taxonomy" id="335476"/>
    <lineage>
        <taxon>Bacteria</taxon>
        <taxon>Pseudomonadati</taxon>
        <taxon>Pseudomonadota</taxon>
        <taxon>Betaproteobacteria</taxon>
        <taxon>Burkholderiales</taxon>
        <taxon>Comamonadaceae</taxon>
        <taxon>Polaromonas</taxon>
    </lineage>
</organism>
<accession>A0AAU7LZN5</accession>
<proteinExistence type="predicted"/>
<evidence type="ECO:0000313" key="1">
    <source>
        <dbReference type="EMBL" id="XBP73036.1"/>
    </source>
</evidence>
<name>A0AAU7LZN5_9BURK</name>
<sequence>MIEAQSTFNRMRRSELAPPPVLTLLGSVIREVDAEAGQLRTDYAAAHSFLNPADGVQGGMLCAMLDDLTASLVDATRCRIGGQPHRVLILNTGTGRTVTSACSVLELLSQPPDAELQAAQRFRQHNLDLFEKMYPHRKNREKVIAVARQGRLQLEAQMTQEREQLAQQRQNAPG</sequence>
<dbReference type="AlphaFoldDB" id="A0AAU7LZN5"/>
<dbReference type="SUPFAM" id="SSF54637">
    <property type="entry name" value="Thioesterase/thiol ester dehydrase-isomerase"/>
    <property type="match status" value="1"/>
</dbReference>
<reference evidence="1" key="1">
    <citation type="submission" date="2024-05" db="EMBL/GenBank/DDBJ databases">
        <authorList>
            <person name="Bunk B."/>
            <person name="Swiderski J."/>
            <person name="Sproer C."/>
            <person name="Thiel V."/>
        </authorList>
    </citation>
    <scope>NUCLEOTIDE SEQUENCE</scope>
    <source>
        <strain evidence="1">DSM 17735</strain>
        <plasmid evidence="1">p3</plasmid>
    </source>
</reference>
<dbReference type="InterPro" id="IPR029069">
    <property type="entry name" value="HotDog_dom_sf"/>
</dbReference>
<protein>
    <submittedName>
        <fullName evidence="1">Uncharacterized protein</fullName>
    </submittedName>
</protein>
<dbReference type="RefSeq" id="WP_349282961.1">
    <property type="nucleotide sequence ID" value="NZ_CBCSCU010000036.1"/>
</dbReference>
<dbReference type="Gene3D" id="3.10.129.10">
    <property type="entry name" value="Hotdog Thioesterase"/>
    <property type="match status" value="1"/>
</dbReference>
<gene>
    <name evidence="1" type="ORF">ABLV49_23940</name>
</gene>
<dbReference type="EMBL" id="CP157678">
    <property type="protein sequence ID" value="XBP73036.1"/>
    <property type="molecule type" value="Genomic_DNA"/>
</dbReference>
<geneLocation type="plasmid" evidence="1">
    <name>p3</name>
</geneLocation>